<comment type="caution">
    <text evidence="1">The sequence shown here is derived from an EMBL/GenBank/DDBJ whole genome shotgun (WGS) entry which is preliminary data.</text>
</comment>
<dbReference type="EMBL" id="VNIM01000007">
    <property type="protein sequence ID" value="TVV76771.1"/>
    <property type="molecule type" value="Genomic_DNA"/>
</dbReference>
<gene>
    <name evidence="1" type="ORF">FOY91_03445</name>
</gene>
<organism evidence="1 2">
    <name type="scientific">Alterirhizorhabdus solaris</name>
    <dbReference type="NCBI Taxonomy" id="2529389"/>
    <lineage>
        <taxon>Bacteria</taxon>
        <taxon>Pseudomonadati</taxon>
        <taxon>Pseudomonadota</taxon>
        <taxon>Alphaproteobacteria</taxon>
        <taxon>Sphingomonadales</taxon>
        <taxon>Rhizorhabdaceae</taxon>
        <taxon>Alterirhizorhabdus</taxon>
    </lineage>
</organism>
<evidence type="ECO:0000313" key="1">
    <source>
        <dbReference type="EMBL" id="TVV76771.1"/>
    </source>
</evidence>
<dbReference type="Proteomes" id="UP000318681">
    <property type="component" value="Unassembled WGS sequence"/>
</dbReference>
<dbReference type="PANTHER" id="PTHR39456">
    <property type="entry name" value="METAL-DEPENDENT HYDROLASE"/>
    <property type="match status" value="1"/>
</dbReference>
<dbReference type="RefSeq" id="WP_145148157.1">
    <property type="nucleotide sequence ID" value="NZ_VNIM01000007.1"/>
</dbReference>
<dbReference type="AlphaFoldDB" id="A0A558RBN7"/>
<dbReference type="InterPro" id="IPR016516">
    <property type="entry name" value="UCP07580"/>
</dbReference>
<protein>
    <submittedName>
        <fullName evidence="1">Metal-dependent hydrolase</fullName>
    </submittedName>
</protein>
<dbReference type="Pfam" id="PF10118">
    <property type="entry name" value="Metal_hydrol"/>
    <property type="match status" value="1"/>
</dbReference>
<evidence type="ECO:0000313" key="2">
    <source>
        <dbReference type="Proteomes" id="UP000318681"/>
    </source>
</evidence>
<keyword evidence="2" id="KW-1185">Reference proteome</keyword>
<proteinExistence type="predicted"/>
<accession>A0A558RBN7</accession>
<sequence length="286" mass="33039">MTDLKIRRIPFSFEDVPFIWNPENPGFSIAMNKLSFFAIGFEKYICQAMADVEPRIKDPAILAEVRAFRAQEGIHSNAHRRHVKALIKQYPALQEALDKTIKSYDELYASKPLEYHLAYIGGLESIFTPSFKLLLDHRHLLFEGGDARVASLMLWHFCEEIEHRSSGLVIYNHVVGKYLYRVGNFTKFMGHVKEVTDMLGEEFKKHVPGITDDLVNFKSKASPLPKIAKLRSSYGILMSQMPWHNPDHQALPAYFQEWSDQYDRGDDMTQTYGVRWEKQPELIAAE</sequence>
<name>A0A558RBN7_9SPHN</name>
<dbReference type="GO" id="GO:0016787">
    <property type="term" value="F:hydrolase activity"/>
    <property type="evidence" value="ECO:0007669"/>
    <property type="project" value="UniProtKB-KW"/>
</dbReference>
<dbReference type="PANTHER" id="PTHR39456:SF1">
    <property type="entry name" value="METAL-DEPENDENT HYDROLASE"/>
    <property type="match status" value="1"/>
</dbReference>
<dbReference type="OrthoDB" id="4760165at2"/>
<keyword evidence="1" id="KW-0378">Hydrolase</keyword>
<reference evidence="1 2" key="1">
    <citation type="submission" date="2019-07" db="EMBL/GenBank/DDBJ databases">
        <title>Sphingomonas solaris sp. nov., isolated from a solar panel from Boston, Massachusetts.</title>
        <authorList>
            <person name="Tanner K."/>
            <person name="Pascual J."/>
            <person name="Mancuso C."/>
            <person name="Pereto J."/>
            <person name="Khalil A."/>
            <person name="Vilanova C."/>
        </authorList>
    </citation>
    <scope>NUCLEOTIDE SEQUENCE [LARGE SCALE GENOMIC DNA]</scope>
    <source>
        <strain evidence="1 2">R4DWN</strain>
    </source>
</reference>